<dbReference type="RefSeq" id="WP_307566050.1">
    <property type="nucleotide sequence ID" value="NZ_JAUSQU010000001.1"/>
</dbReference>
<dbReference type="InterPro" id="IPR001753">
    <property type="entry name" value="Enoyl-CoA_hydra/iso"/>
</dbReference>
<gene>
    <name evidence="2" type="ORF">J2853_007833</name>
</gene>
<evidence type="ECO:0000313" key="3">
    <source>
        <dbReference type="Proteomes" id="UP001225356"/>
    </source>
</evidence>
<dbReference type="InterPro" id="IPR029045">
    <property type="entry name" value="ClpP/crotonase-like_dom_sf"/>
</dbReference>
<dbReference type="GO" id="GO:0016829">
    <property type="term" value="F:lyase activity"/>
    <property type="evidence" value="ECO:0007669"/>
    <property type="project" value="UniProtKB-KW"/>
</dbReference>
<feature type="region of interest" description="Disordered" evidence="1">
    <location>
        <begin position="421"/>
        <end position="451"/>
    </location>
</feature>
<comment type="caution">
    <text evidence="2">The sequence shown here is derived from an EMBL/GenBank/DDBJ whole genome shotgun (WGS) entry which is preliminary data.</text>
</comment>
<reference evidence="2 3" key="1">
    <citation type="submission" date="2023-07" db="EMBL/GenBank/DDBJ databases">
        <title>Sequencing the genomes of 1000 actinobacteria strains.</title>
        <authorList>
            <person name="Klenk H.-P."/>
        </authorList>
    </citation>
    <scope>NUCLEOTIDE SEQUENCE [LARGE SCALE GENOMIC DNA]</scope>
    <source>
        <strain evidence="2 3">DSM 46740</strain>
    </source>
</reference>
<protein>
    <submittedName>
        <fullName evidence="2">Benzoyl-CoA-dihydrodiol lyase</fullName>
        <ecNumber evidence="2">4.1.2.44</ecNumber>
    </submittedName>
</protein>
<dbReference type="PANTHER" id="PTHR11941">
    <property type="entry name" value="ENOYL-COA HYDRATASE-RELATED"/>
    <property type="match status" value="1"/>
</dbReference>
<dbReference type="EC" id="4.1.2.44" evidence="2"/>
<dbReference type="Proteomes" id="UP001225356">
    <property type="component" value="Unassembled WGS sequence"/>
</dbReference>
<evidence type="ECO:0000313" key="2">
    <source>
        <dbReference type="EMBL" id="MDP9848622.1"/>
    </source>
</evidence>
<dbReference type="SUPFAM" id="SSF52096">
    <property type="entry name" value="ClpP/crotonase"/>
    <property type="match status" value="2"/>
</dbReference>
<evidence type="ECO:0000256" key="1">
    <source>
        <dbReference type="SAM" id="MobiDB-lite"/>
    </source>
</evidence>
<name>A0ABT9QPC8_9ACTN</name>
<dbReference type="Pfam" id="PF00378">
    <property type="entry name" value="ECH_1"/>
    <property type="match status" value="1"/>
</dbReference>
<sequence>MSQTEVSGETRTALEAVATPRIEVSFDVDPGRYRHLALEFDGEIAKIVLRVDEEGGLVPGYELKLNSYDLGVDIELYDAVQRLRFEHPEVRAVVITGGLEKVFCAGANIRMLAGSEHSWKVNFCKFTNETRNGIEDATAHSGQTYLAAVNGTAAGGGYELALACDRIILVDDGSSAVSLPEVPLLAVLPGTGGLTRMVDKRGVRKDLADVFATRSEGVRGRTAVEWRLVDETVPRSGFAETVRRRAAEAAARSTRPADAEGIALTPLRRTQTGDTITYSTVGAELDLANGLVEITVYGPRHDIPESPERIHELGAGFWPLAMTRELDDLILRLRTNEPELGTWVLRTAGDIDRVLAFDRVLTEHGRTDWLVNEIRHYFKRTLKRLDVTSRSLVALIEPGSCFAGPLLELALACDRQYMLDGLPEEDGPSPTAGDGGRGSVRTSLPAGDGEREPARIVLTASNFGSFPMGNGLSRLASRFHGDPGHVATLHPETGRRIDAAEALELGLVTFAPDDIDWEDEVRIALEERASLSPDALTAMEANLRFAGPETLETKIFARLTAWQNWVFNRPNAAGPEGALRLYGTGRRAAFDRRRV</sequence>
<dbReference type="EMBL" id="JAUSQU010000001">
    <property type="protein sequence ID" value="MDP9848622.1"/>
    <property type="molecule type" value="Genomic_DNA"/>
</dbReference>
<dbReference type="CDD" id="cd06558">
    <property type="entry name" value="crotonase-like"/>
    <property type="match status" value="1"/>
</dbReference>
<organism evidence="2 3">
    <name type="scientific">Streptosporangium lutulentum</name>
    <dbReference type="NCBI Taxonomy" id="1461250"/>
    <lineage>
        <taxon>Bacteria</taxon>
        <taxon>Bacillati</taxon>
        <taxon>Actinomycetota</taxon>
        <taxon>Actinomycetes</taxon>
        <taxon>Streptosporangiales</taxon>
        <taxon>Streptosporangiaceae</taxon>
        <taxon>Streptosporangium</taxon>
    </lineage>
</organism>
<keyword evidence="2" id="KW-0456">Lyase</keyword>
<keyword evidence="3" id="KW-1185">Reference proteome</keyword>
<accession>A0ABT9QPC8</accession>
<dbReference type="PANTHER" id="PTHR11941:SF54">
    <property type="entry name" value="ENOYL-COA HYDRATASE, MITOCHONDRIAL"/>
    <property type="match status" value="1"/>
</dbReference>
<proteinExistence type="predicted"/>
<dbReference type="Gene3D" id="3.90.226.10">
    <property type="entry name" value="2-enoyl-CoA Hydratase, Chain A, domain 1"/>
    <property type="match status" value="2"/>
</dbReference>